<keyword evidence="6" id="KW-1185">Reference proteome</keyword>
<keyword evidence="3 5" id="KW-0378">Hydrolase</keyword>
<accession>A0ABQ6A4L8</accession>
<dbReference type="GO" id="GO:0016787">
    <property type="term" value="F:hydrolase activity"/>
    <property type="evidence" value="ECO:0007669"/>
    <property type="project" value="UniProtKB-KW"/>
</dbReference>
<dbReference type="EMBL" id="BSOS01000013">
    <property type="protein sequence ID" value="GLR66268.1"/>
    <property type="molecule type" value="Genomic_DNA"/>
</dbReference>
<evidence type="ECO:0000313" key="6">
    <source>
        <dbReference type="Proteomes" id="UP001156641"/>
    </source>
</evidence>
<evidence type="ECO:0000259" key="4">
    <source>
        <dbReference type="Pfam" id="PF16113"/>
    </source>
</evidence>
<comment type="catalytic activity">
    <reaction evidence="1">
        <text>3-hydroxy-2-methylpropanoyl-CoA + H2O = 3-hydroxy-2-methylpropanoate + CoA + H(+)</text>
        <dbReference type="Rhea" id="RHEA:20888"/>
        <dbReference type="ChEBI" id="CHEBI:11805"/>
        <dbReference type="ChEBI" id="CHEBI:15377"/>
        <dbReference type="ChEBI" id="CHEBI:15378"/>
        <dbReference type="ChEBI" id="CHEBI:57287"/>
        <dbReference type="ChEBI" id="CHEBI:57340"/>
        <dbReference type="EC" id="3.1.2.4"/>
    </reaction>
</comment>
<comment type="caution">
    <text evidence="5">The sequence shown here is derived from an EMBL/GenBank/DDBJ whole genome shotgun (WGS) entry which is preliminary data.</text>
</comment>
<dbReference type="SUPFAM" id="SSF52096">
    <property type="entry name" value="ClpP/crotonase"/>
    <property type="match status" value="1"/>
</dbReference>
<reference evidence="6" key="1">
    <citation type="journal article" date="2019" name="Int. J. Syst. Evol. Microbiol.">
        <title>The Global Catalogue of Microorganisms (GCM) 10K type strain sequencing project: providing services to taxonomists for standard genome sequencing and annotation.</title>
        <authorList>
            <consortium name="The Broad Institute Genomics Platform"/>
            <consortium name="The Broad Institute Genome Sequencing Center for Infectious Disease"/>
            <person name="Wu L."/>
            <person name="Ma J."/>
        </authorList>
    </citation>
    <scope>NUCLEOTIDE SEQUENCE [LARGE SCALE GENOMIC DNA]</scope>
    <source>
        <strain evidence="6">NBRC 112502</strain>
    </source>
</reference>
<name>A0ABQ6A4L8_9PROT</name>
<dbReference type="InterPro" id="IPR032259">
    <property type="entry name" value="HIBYL-CoA-H"/>
</dbReference>
<organism evidence="5 6">
    <name type="scientific">Acidocella aquatica</name>
    <dbReference type="NCBI Taxonomy" id="1922313"/>
    <lineage>
        <taxon>Bacteria</taxon>
        <taxon>Pseudomonadati</taxon>
        <taxon>Pseudomonadota</taxon>
        <taxon>Alphaproteobacteria</taxon>
        <taxon>Acetobacterales</taxon>
        <taxon>Acidocellaceae</taxon>
        <taxon>Acidocella</taxon>
    </lineage>
</organism>
<dbReference type="PANTHER" id="PTHR43176">
    <property type="entry name" value="3-HYDROXYISOBUTYRYL-COA HYDROLASE-RELATED"/>
    <property type="match status" value="1"/>
</dbReference>
<dbReference type="Proteomes" id="UP001156641">
    <property type="component" value="Unassembled WGS sequence"/>
</dbReference>
<dbReference type="InterPro" id="IPR029045">
    <property type="entry name" value="ClpP/crotonase-like_dom_sf"/>
</dbReference>
<evidence type="ECO:0000256" key="3">
    <source>
        <dbReference type="ARBA" id="ARBA00022801"/>
    </source>
</evidence>
<dbReference type="EC" id="3.1.2.4" evidence="2"/>
<sequence length="306" mass="32148">MVKTIRAAVDEFGADPAVHVILVDTLERWFCSGGDVRMLHAGAVAGDASIAESFFGLEYAMNQAIADLRKPYVAIINGLCMGGGVGISVHGSHRIATENALLAMPETGIALFPDVGASYALPRMPGALGMYLGLTGARVTGADAVHTGFATHFVPSGQIAALSAAIVRDGVTAIAEYAAPLPPFTLAAERELIDRAFGQDSVNGIIATLEADGGSFAKAALAQLRQHSPSSVHWSFEIIRRGAARDLAGCLAAEYDLVCQIAMSAEFIEGVRALLVDKDKSPKWQPPRLEDVNPATIAALFAPRPR</sequence>
<dbReference type="PANTHER" id="PTHR43176:SF3">
    <property type="entry name" value="3-HYDROXYISOBUTYRYL-COA HYDROLASE, MITOCHONDRIAL"/>
    <property type="match status" value="1"/>
</dbReference>
<dbReference type="InterPro" id="IPR045004">
    <property type="entry name" value="ECH_dom"/>
</dbReference>
<proteinExistence type="predicted"/>
<dbReference type="NCBIfam" id="NF004127">
    <property type="entry name" value="PRK05617.1"/>
    <property type="match status" value="1"/>
</dbReference>
<evidence type="ECO:0000256" key="1">
    <source>
        <dbReference type="ARBA" id="ARBA00001709"/>
    </source>
</evidence>
<evidence type="ECO:0000256" key="2">
    <source>
        <dbReference type="ARBA" id="ARBA00011915"/>
    </source>
</evidence>
<dbReference type="CDD" id="cd06558">
    <property type="entry name" value="crotonase-like"/>
    <property type="match status" value="1"/>
</dbReference>
<evidence type="ECO:0000313" key="5">
    <source>
        <dbReference type="EMBL" id="GLR66268.1"/>
    </source>
</evidence>
<dbReference type="Pfam" id="PF16113">
    <property type="entry name" value="ECH_2"/>
    <property type="match status" value="1"/>
</dbReference>
<protein>
    <recommendedName>
        <fullName evidence="2">3-hydroxyisobutyryl-CoA hydrolase</fullName>
        <ecNumber evidence="2">3.1.2.4</ecNumber>
    </recommendedName>
</protein>
<gene>
    <name evidence="5" type="ORF">GCM10010909_09480</name>
</gene>
<dbReference type="Gene3D" id="3.90.226.10">
    <property type="entry name" value="2-enoyl-CoA Hydratase, Chain A, domain 1"/>
    <property type="match status" value="1"/>
</dbReference>
<feature type="domain" description="Enoyl-CoA hydratase/isomerase" evidence="4">
    <location>
        <begin position="1"/>
        <end position="301"/>
    </location>
</feature>